<comment type="subcellular location">
    <subcellularLocation>
        <location evidence="1">Cytoplasm</location>
        <location evidence="1">Cytoskeleton</location>
    </subcellularLocation>
</comment>
<dbReference type="InterPro" id="IPR011990">
    <property type="entry name" value="TPR-like_helical_dom_sf"/>
</dbReference>
<dbReference type="Gene3D" id="3.40.50.300">
    <property type="entry name" value="P-loop containing nucleotide triphosphate hydrolases"/>
    <property type="match status" value="1"/>
</dbReference>
<evidence type="ECO:0000256" key="4">
    <source>
        <dbReference type="ARBA" id="ARBA00022701"/>
    </source>
</evidence>
<dbReference type="Gene3D" id="1.10.8.430">
    <property type="entry name" value="Helical domain of apoptotic protease-activating factors"/>
    <property type="match status" value="1"/>
</dbReference>
<evidence type="ECO:0000256" key="8">
    <source>
        <dbReference type="ARBA" id="ARBA00023175"/>
    </source>
</evidence>
<evidence type="ECO:0000313" key="12">
    <source>
        <dbReference type="Proteomes" id="UP000603457"/>
    </source>
</evidence>
<proteinExistence type="inferred from homology"/>
<comment type="similarity">
    <text evidence="2">Belongs to the kinesin light chain family.</text>
</comment>
<gene>
    <name evidence="11" type="ORF">H6G74_25670</name>
</gene>
<protein>
    <submittedName>
        <fullName evidence="11">Tetratricopeptide repeat protein</fullName>
    </submittedName>
</protein>
<evidence type="ECO:0000256" key="2">
    <source>
        <dbReference type="ARBA" id="ARBA00009622"/>
    </source>
</evidence>
<evidence type="ECO:0000256" key="9">
    <source>
        <dbReference type="ARBA" id="ARBA00023212"/>
    </source>
</evidence>
<keyword evidence="5" id="KW-0677">Repeat</keyword>
<keyword evidence="3" id="KW-0963">Cytoplasm</keyword>
<dbReference type="InterPro" id="IPR019734">
    <property type="entry name" value="TPR_rpt"/>
</dbReference>
<dbReference type="PANTHER" id="PTHR45783">
    <property type="entry name" value="KINESIN LIGHT CHAIN"/>
    <property type="match status" value="1"/>
</dbReference>
<dbReference type="Proteomes" id="UP000603457">
    <property type="component" value="Unassembled WGS sequence"/>
</dbReference>
<dbReference type="Pfam" id="PF13374">
    <property type="entry name" value="TPR_10"/>
    <property type="match status" value="1"/>
</dbReference>
<dbReference type="SMART" id="SM00028">
    <property type="entry name" value="TPR"/>
    <property type="match status" value="5"/>
</dbReference>
<evidence type="ECO:0000259" key="10">
    <source>
        <dbReference type="SMART" id="SM00382"/>
    </source>
</evidence>
<keyword evidence="12" id="KW-1185">Reference proteome</keyword>
<dbReference type="PANTHER" id="PTHR45783:SF3">
    <property type="entry name" value="KINESIN LIGHT CHAIN"/>
    <property type="match status" value="1"/>
</dbReference>
<dbReference type="InterPro" id="IPR027417">
    <property type="entry name" value="P-loop_NTPase"/>
</dbReference>
<dbReference type="Pfam" id="PF00931">
    <property type="entry name" value="NB-ARC"/>
    <property type="match status" value="1"/>
</dbReference>
<dbReference type="Pfam" id="PF13424">
    <property type="entry name" value="TPR_12"/>
    <property type="match status" value="2"/>
</dbReference>
<dbReference type="EMBL" id="JACJTB010000047">
    <property type="protein sequence ID" value="MBD2597686.1"/>
    <property type="molecule type" value="Genomic_DNA"/>
</dbReference>
<dbReference type="Gene3D" id="1.25.40.10">
    <property type="entry name" value="Tetratricopeptide repeat domain"/>
    <property type="match status" value="2"/>
</dbReference>
<evidence type="ECO:0000256" key="7">
    <source>
        <dbReference type="ARBA" id="ARBA00023054"/>
    </source>
</evidence>
<sequence>MPEDFKKLSDKIGQVIFPGGKGVIENLVIERQKQLTPTKHIPRGSVHFVGRETELTLVHENLQRGDDVAISGMGGVGKTELATQYAKQYQNNYDGIVWFNDRASNLAAEVLSFFVQLNFEIPQEQGGRLLTLQEQVAWCWLQYPQAELPILIVFDDVTSLDNLGGVVPSDKRFRVLVTTRLRNLDPNLIQQIPLDVLSPEKALKLLKKLLGKDKRVDNQPEAADAICEFLEYLPLGIELVGAYLAQDPDLHLHIMLERLQQRKLAEAALQDRETLNSTQLGVKAAFALTWEELEPPTQQLGRFLSLFAPQSILWDLVVWVATGGDDEDDPSPNLSPTGVEALIPPFPVFDTLRERREGGLGGLGLSADEINEAKKQLYKRHLLQQVEDSQGYYKIHALVRWFLQEQLANAGEMKSVLETTFATAMITVAQTIPQQATSENIERVKYVIPHIEDLGERIIAEVTQPKEQQINSPASVPNDKVIRVFVGVAGFYEGQGLYQLVKPWIQECVNVCQVLFTGDHPNVALSLNNLAGLYNIQGQYRQAEPLLIEALAMRKRLFTGDHPDVAQSLNNLALLYKSQGRYSDAEPLYIEALAMTKRLFTGDHPNIATSLNNLAVLYDNQRRYSQAEPLYIEALAMRKRLFTGDHPNVAQSLNNLAGLYNIQGQYSQAESFLIKALEMRKRLFTGDHVYVASSLDNLAAFYCNQGRYSDAEPLYIEALAMCQRMLGDNHPFTVTVQQNLAILQRQLTPVGILIRWLGKFFQWLLVILRLLFY</sequence>
<name>A0ABR8G367_9NOSO</name>
<feature type="domain" description="AAA+ ATPase" evidence="10">
    <location>
        <begin position="64"/>
        <end position="200"/>
    </location>
</feature>
<evidence type="ECO:0000256" key="1">
    <source>
        <dbReference type="ARBA" id="ARBA00004245"/>
    </source>
</evidence>
<keyword evidence="7" id="KW-0175">Coiled coil</keyword>
<organism evidence="11 12">
    <name type="scientific">Nostoc spongiaeforme FACHB-130</name>
    <dbReference type="NCBI Taxonomy" id="1357510"/>
    <lineage>
        <taxon>Bacteria</taxon>
        <taxon>Bacillati</taxon>
        <taxon>Cyanobacteriota</taxon>
        <taxon>Cyanophyceae</taxon>
        <taxon>Nostocales</taxon>
        <taxon>Nostocaceae</taxon>
        <taxon>Nostoc</taxon>
    </lineage>
</organism>
<dbReference type="SUPFAM" id="SSF48452">
    <property type="entry name" value="TPR-like"/>
    <property type="match status" value="1"/>
</dbReference>
<dbReference type="SMART" id="SM00382">
    <property type="entry name" value="AAA"/>
    <property type="match status" value="1"/>
</dbReference>
<dbReference type="InterPro" id="IPR002182">
    <property type="entry name" value="NB-ARC"/>
</dbReference>
<evidence type="ECO:0000256" key="6">
    <source>
        <dbReference type="ARBA" id="ARBA00022803"/>
    </source>
</evidence>
<dbReference type="PRINTS" id="PR00381">
    <property type="entry name" value="KINESINLIGHT"/>
</dbReference>
<dbReference type="InterPro" id="IPR003593">
    <property type="entry name" value="AAA+_ATPase"/>
</dbReference>
<evidence type="ECO:0000256" key="3">
    <source>
        <dbReference type="ARBA" id="ARBA00022490"/>
    </source>
</evidence>
<accession>A0ABR8G367</accession>
<evidence type="ECO:0000256" key="5">
    <source>
        <dbReference type="ARBA" id="ARBA00022737"/>
    </source>
</evidence>
<dbReference type="InterPro" id="IPR042197">
    <property type="entry name" value="Apaf_helical"/>
</dbReference>
<reference evidence="11 12" key="1">
    <citation type="journal article" date="2020" name="ISME J.">
        <title>Comparative genomics reveals insights into cyanobacterial evolution and habitat adaptation.</title>
        <authorList>
            <person name="Chen M.Y."/>
            <person name="Teng W.K."/>
            <person name="Zhao L."/>
            <person name="Hu C.X."/>
            <person name="Zhou Y.K."/>
            <person name="Han B.P."/>
            <person name="Song L.R."/>
            <person name="Shu W.S."/>
        </authorList>
    </citation>
    <scope>NUCLEOTIDE SEQUENCE [LARGE SCALE GENOMIC DNA]</scope>
    <source>
        <strain evidence="11 12">FACHB-130</strain>
    </source>
</reference>
<evidence type="ECO:0000313" key="11">
    <source>
        <dbReference type="EMBL" id="MBD2597686.1"/>
    </source>
</evidence>
<dbReference type="InterPro" id="IPR002151">
    <property type="entry name" value="Kinesin_light"/>
</dbReference>
<dbReference type="SUPFAM" id="SSF52540">
    <property type="entry name" value="P-loop containing nucleoside triphosphate hydrolases"/>
    <property type="match status" value="1"/>
</dbReference>
<dbReference type="RefSeq" id="WP_190970322.1">
    <property type="nucleotide sequence ID" value="NZ_JACJTB010000047.1"/>
</dbReference>
<keyword evidence="9" id="KW-0206">Cytoskeleton</keyword>
<comment type="caution">
    <text evidence="11">The sequence shown here is derived from an EMBL/GenBank/DDBJ whole genome shotgun (WGS) entry which is preliminary data.</text>
</comment>
<keyword evidence="8" id="KW-0505">Motor protein</keyword>
<keyword evidence="4" id="KW-0493">Microtubule</keyword>
<keyword evidence="6" id="KW-0802">TPR repeat</keyword>